<dbReference type="GO" id="GO:0005524">
    <property type="term" value="F:ATP binding"/>
    <property type="evidence" value="ECO:0007669"/>
    <property type="project" value="UniProtKB-KW"/>
</dbReference>
<gene>
    <name evidence="7" type="ORF">G4Z14_01650</name>
</gene>
<comment type="caution">
    <text evidence="7">The sequence shown here is derived from an EMBL/GenBank/DDBJ whole genome shotgun (WGS) entry which is preliminary data.</text>
</comment>
<keyword evidence="2" id="KW-0813">Transport</keyword>
<evidence type="ECO:0000256" key="2">
    <source>
        <dbReference type="ARBA" id="ARBA00022448"/>
    </source>
</evidence>
<name>A0A6M0QPG5_9RHOB</name>
<dbReference type="EMBL" id="JAAIVJ010000001">
    <property type="protein sequence ID" value="NEY88991.1"/>
    <property type="molecule type" value="Genomic_DNA"/>
</dbReference>
<evidence type="ECO:0000256" key="3">
    <source>
        <dbReference type="ARBA" id="ARBA00022741"/>
    </source>
</evidence>
<dbReference type="PROSITE" id="PS50893">
    <property type="entry name" value="ABC_TRANSPORTER_2"/>
    <property type="match status" value="1"/>
</dbReference>
<dbReference type="PANTHER" id="PTHR43820:SF4">
    <property type="entry name" value="HIGH-AFFINITY BRANCHED-CHAIN AMINO ACID TRANSPORT ATP-BINDING PROTEIN LIVF"/>
    <property type="match status" value="1"/>
</dbReference>
<evidence type="ECO:0000256" key="1">
    <source>
        <dbReference type="ARBA" id="ARBA00005417"/>
    </source>
</evidence>
<keyword evidence="5" id="KW-0029">Amino-acid transport</keyword>
<protein>
    <submittedName>
        <fullName evidence="7">ABC transporter ATP-binding protein</fullName>
    </submittedName>
</protein>
<dbReference type="Gene3D" id="3.40.50.300">
    <property type="entry name" value="P-loop containing nucleotide triphosphate hydrolases"/>
    <property type="match status" value="1"/>
</dbReference>
<evidence type="ECO:0000313" key="8">
    <source>
        <dbReference type="Proteomes" id="UP000477782"/>
    </source>
</evidence>
<dbReference type="InterPro" id="IPR003439">
    <property type="entry name" value="ABC_transporter-like_ATP-bd"/>
</dbReference>
<proteinExistence type="inferred from homology"/>
<dbReference type="GO" id="GO:0015807">
    <property type="term" value="P:L-amino acid transport"/>
    <property type="evidence" value="ECO:0007669"/>
    <property type="project" value="TreeGrafter"/>
</dbReference>
<dbReference type="Pfam" id="PF00005">
    <property type="entry name" value="ABC_tran"/>
    <property type="match status" value="1"/>
</dbReference>
<dbReference type="InterPro" id="IPR052156">
    <property type="entry name" value="BCAA_Transport_ATP-bd_LivF"/>
</dbReference>
<dbReference type="PROSITE" id="PS00211">
    <property type="entry name" value="ABC_TRANSPORTER_1"/>
    <property type="match status" value="1"/>
</dbReference>
<evidence type="ECO:0000259" key="6">
    <source>
        <dbReference type="PROSITE" id="PS50893"/>
    </source>
</evidence>
<dbReference type="InterPro" id="IPR027417">
    <property type="entry name" value="P-loop_NTPase"/>
</dbReference>
<evidence type="ECO:0000313" key="7">
    <source>
        <dbReference type="EMBL" id="NEY88991.1"/>
    </source>
</evidence>
<accession>A0A6M0QPG5</accession>
<keyword evidence="4 7" id="KW-0067">ATP-binding</keyword>
<dbReference type="CDD" id="cd03224">
    <property type="entry name" value="ABC_TM1139_LivF_branched"/>
    <property type="match status" value="1"/>
</dbReference>
<dbReference type="InterPro" id="IPR017871">
    <property type="entry name" value="ABC_transporter-like_CS"/>
</dbReference>
<dbReference type="GO" id="GO:0015658">
    <property type="term" value="F:branched-chain amino acid transmembrane transporter activity"/>
    <property type="evidence" value="ECO:0007669"/>
    <property type="project" value="TreeGrafter"/>
</dbReference>
<dbReference type="PANTHER" id="PTHR43820">
    <property type="entry name" value="HIGH-AFFINITY BRANCHED-CHAIN AMINO ACID TRANSPORT ATP-BINDING PROTEIN LIVF"/>
    <property type="match status" value="1"/>
</dbReference>
<dbReference type="RefSeq" id="WP_164623013.1">
    <property type="nucleotide sequence ID" value="NZ_JAAIVJ010000001.1"/>
</dbReference>
<reference evidence="7 8" key="1">
    <citation type="submission" date="2020-02" db="EMBL/GenBank/DDBJ databases">
        <authorList>
            <person name="Chen W.-M."/>
        </authorList>
    </citation>
    <scope>NUCLEOTIDE SEQUENCE [LARGE SCALE GENOMIC DNA]</scope>
    <source>
        <strain evidence="7 8">KMS-5</strain>
    </source>
</reference>
<keyword evidence="8" id="KW-1185">Reference proteome</keyword>
<dbReference type="SUPFAM" id="SSF52540">
    <property type="entry name" value="P-loop containing nucleoside triphosphate hydrolases"/>
    <property type="match status" value="1"/>
</dbReference>
<dbReference type="AlphaFoldDB" id="A0A6M0QPG5"/>
<dbReference type="GO" id="GO:0016887">
    <property type="term" value="F:ATP hydrolysis activity"/>
    <property type="evidence" value="ECO:0007669"/>
    <property type="project" value="InterPro"/>
</dbReference>
<keyword evidence="3" id="KW-0547">Nucleotide-binding</keyword>
<feature type="domain" description="ABC transporter" evidence="6">
    <location>
        <begin position="4"/>
        <end position="241"/>
    </location>
</feature>
<dbReference type="InterPro" id="IPR003593">
    <property type="entry name" value="AAA+_ATPase"/>
</dbReference>
<sequence>MSLLALSNVSVRYGRLTAVRNVSFSMAEGEILFITGPNGAGKSSLLRAIAGVTPPAGGRIDFEGHDITGRSPEDIARLGVSMVPEGRDVFGGLTIEENLMVGTGMHARERGWKARAATELEAVYATFPILKDRRHTQAGLLSGGQQQMLVIGRALMTHPRLVAIDEPSLGLAPNITDQVYERLIALQAERKLTLLIVEQSSTRAMMAGGRMMLMRGGEILLDGDARALGQSEAMQAAYFGYGEH</sequence>
<evidence type="ECO:0000256" key="5">
    <source>
        <dbReference type="ARBA" id="ARBA00022970"/>
    </source>
</evidence>
<organism evidence="7 8">
    <name type="scientific">Tabrizicola oligotrophica</name>
    <dbReference type="NCBI Taxonomy" id="2710650"/>
    <lineage>
        <taxon>Bacteria</taxon>
        <taxon>Pseudomonadati</taxon>
        <taxon>Pseudomonadota</taxon>
        <taxon>Alphaproteobacteria</taxon>
        <taxon>Rhodobacterales</taxon>
        <taxon>Paracoccaceae</taxon>
        <taxon>Tabrizicola</taxon>
    </lineage>
</organism>
<dbReference type="SMART" id="SM00382">
    <property type="entry name" value="AAA"/>
    <property type="match status" value="1"/>
</dbReference>
<comment type="similarity">
    <text evidence="1">Belongs to the ABC transporter superfamily.</text>
</comment>
<evidence type="ECO:0000256" key="4">
    <source>
        <dbReference type="ARBA" id="ARBA00022840"/>
    </source>
</evidence>
<dbReference type="Proteomes" id="UP000477782">
    <property type="component" value="Unassembled WGS sequence"/>
</dbReference>